<dbReference type="InterPro" id="IPR007712">
    <property type="entry name" value="RelE/ParE_toxin"/>
</dbReference>
<evidence type="ECO:0000313" key="4">
    <source>
        <dbReference type="Proteomes" id="UP000737171"/>
    </source>
</evidence>
<dbReference type="EMBL" id="JABRWJ010000014">
    <property type="protein sequence ID" value="NRF71842.1"/>
    <property type="molecule type" value="Genomic_DNA"/>
</dbReference>
<sequence>MTLRIRITVRAADEIERADLWWRENRQAAPDAIHEDLERTLRILAAQPRIGQKVMNSRLNGVRRIHLDRVHYHVYYRVHGEELVVLRFWASQRLKQPRT</sequence>
<evidence type="ECO:0000256" key="1">
    <source>
        <dbReference type="ARBA" id="ARBA00006226"/>
    </source>
</evidence>
<evidence type="ECO:0000256" key="2">
    <source>
        <dbReference type="ARBA" id="ARBA00022649"/>
    </source>
</evidence>
<dbReference type="Proteomes" id="UP000737171">
    <property type="component" value="Unassembled WGS sequence"/>
</dbReference>
<name>A0ABX2ETL5_9BURK</name>
<dbReference type="Gene3D" id="3.30.2310.20">
    <property type="entry name" value="RelE-like"/>
    <property type="match status" value="1"/>
</dbReference>
<evidence type="ECO:0000313" key="3">
    <source>
        <dbReference type="EMBL" id="NRF71842.1"/>
    </source>
</evidence>
<reference evidence="3 4" key="1">
    <citation type="submission" date="2020-05" db="EMBL/GenBank/DDBJ databases">
        <title>Aquincola sp. isolate from soil.</title>
        <authorList>
            <person name="Han J."/>
            <person name="Kim D.-U."/>
        </authorList>
    </citation>
    <scope>NUCLEOTIDE SEQUENCE [LARGE SCALE GENOMIC DNA]</scope>
    <source>
        <strain evidence="3 4">S2</strain>
    </source>
</reference>
<dbReference type="Pfam" id="PF05016">
    <property type="entry name" value="ParE_toxin"/>
    <property type="match status" value="1"/>
</dbReference>
<dbReference type="RefSeq" id="WP_173133886.1">
    <property type="nucleotide sequence ID" value="NZ_JABRWJ010000014.1"/>
</dbReference>
<keyword evidence="4" id="KW-1185">Reference proteome</keyword>
<dbReference type="SUPFAM" id="SSF143011">
    <property type="entry name" value="RelE-like"/>
    <property type="match status" value="1"/>
</dbReference>
<organism evidence="3 4">
    <name type="scientific">Pseudaquabacterium terrae</name>
    <dbReference type="NCBI Taxonomy" id="2732868"/>
    <lineage>
        <taxon>Bacteria</taxon>
        <taxon>Pseudomonadati</taxon>
        <taxon>Pseudomonadota</taxon>
        <taxon>Betaproteobacteria</taxon>
        <taxon>Burkholderiales</taxon>
        <taxon>Sphaerotilaceae</taxon>
        <taxon>Pseudaquabacterium</taxon>
    </lineage>
</organism>
<gene>
    <name evidence="3" type="ORF">HLB44_33135</name>
</gene>
<protein>
    <submittedName>
        <fullName evidence="3">Type II toxin-antitoxin system RelE/ParE family toxin</fullName>
    </submittedName>
</protein>
<dbReference type="PANTHER" id="PTHR33755">
    <property type="entry name" value="TOXIN PARE1-RELATED"/>
    <property type="match status" value="1"/>
</dbReference>
<proteinExistence type="inferred from homology"/>
<keyword evidence="2" id="KW-1277">Toxin-antitoxin system</keyword>
<dbReference type="InterPro" id="IPR051803">
    <property type="entry name" value="TA_system_RelE-like_toxin"/>
</dbReference>
<dbReference type="InterPro" id="IPR035093">
    <property type="entry name" value="RelE/ParE_toxin_dom_sf"/>
</dbReference>
<comment type="caution">
    <text evidence="3">The sequence shown here is derived from an EMBL/GenBank/DDBJ whole genome shotgun (WGS) entry which is preliminary data.</text>
</comment>
<accession>A0ABX2ETL5</accession>
<comment type="similarity">
    <text evidence="1">Belongs to the RelE toxin family.</text>
</comment>